<dbReference type="Gene3D" id="3.30.530.20">
    <property type="match status" value="1"/>
</dbReference>
<dbReference type="RefSeq" id="WP_213139910.1">
    <property type="nucleotide sequence ID" value="NZ_JAGYPE020000004.1"/>
</dbReference>
<evidence type="ECO:0000313" key="3">
    <source>
        <dbReference type="Proteomes" id="UP000677265"/>
    </source>
</evidence>
<organism evidence="1">
    <name type="scientific">Neobacillus citreus</name>
    <dbReference type="NCBI Taxonomy" id="2833578"/>
    <lineage>
        <taxon>Bacteria</taxon>
        <taxon>Bacillati</taxon>
        <taxon>Bacillota</taxon>
        <taxon>Bacilli</taxon>
        <taxon>Bacillales</taxon>
        <taxon>Bacillaceae</taxon>
        <taxon>Neobacillus</taxon>
    </lineage>
</organism>
<sequence>MKIEYNHAFGLPRNLVWKWMKDETVLKNSIPNCKSFVETSSGVYRGEIDIRIGPINDVFAIDIRRIEEKNPSFYRLKINGTSKLGNIQAQSDLFLRDWQGACKLTIKADVVITGTMEVTPDRLLNGAAIKVIENLFQNLEKEIKKAVYQSRKKFRT</sequence>
<dbReference type="EMBL" id="JAGYPE020000004">
    <property type="protein sequence ID" value="MCH6264697.1"/>
    <property type="molecule type" value="Genomic_DNA"/>
</dbReference>
<dbReference type="Proteomes" id="UP000677265">
    <property type="component" value="Unassembled WGS sequence"/>
</dbReference>
<proteinExistence type="predicted"/>
<protein>
    <submittedName>
        <fullName evidence="1">Carbon monoxide dehydrogenase</fullName>
    </submittedName>
</protein>
<dbReference type="PANTHER" id="PTHR38588">
    <property type="entry name" value="BLL0334 PROTEIN"/>
    <property type="match status" value="1"/>
</dbReference>
<dbReference type="InterPro" id="IPR010419">
    <property type="entry name" value="CO_DH_gsu"/>
</dbReference>
<dbReference type="EMBL" id="JAGYPE010000001">
    <property type="protein sequence ID" value="MBS4179861.1"/>
    <property type="molecule type" value="Genomic_DNA"/>
</dbReference>
<keyword evidence="3" id="KW-1185">Reference proteome</keyword>
<gene>
    <name evidence="2" type="ORF">KHB02_004060</name>
    <name evidence="1" type="ORF">KHB02_00530</name>
</gene>
<dbReference type="PANTHER" id="PTHR38588:SF1">
    <property type="entry name" value="BLL0334 PROTEIN"/>
    <property type="match status" value="1"/>
</dbReference>
<dbReference type="SUPFAM" id="SSF55961">
    <property type="entry name" value="Bet v1-like"/>
    <property type="match status" value="1"/>
</dbReference>
<accession>A0A942SU24</accession>
<evidence type="ECO:0000313" key="2">
    <source>
        <dbReference type="EMBL" id="MCH6264697.1"/>
    </source>
</evidence>
<dbReference type="InterPro" id="IPR023393">
    <property type="entry name" value="START-like_dom_sf"/>
</dbReference>
<comment type="caution">
    <text evidence="1">The sequence shown here is derived from an EMBL/GenBank/DDBJ whole genome shotgun (WGS) entry which is preliminary data.</text>
</comment>
<reference evidence="1" key="1">
    <citation type="submission" date="2021-05" db="EMBL/GenBank/DDBJ databases">
        <title>Novel Bacillus species.</title>
        <authorList>
            <person name="Liu G."/>
        </authorList>
    </citation>
    <scope>NUCLEOTIDE SEQUENCE</scope>
    <source>
        <strain evidence="1 3">FJAT-50051</strain>
    </source>
</reference>
<dbReference type="Pfam" id="PF06240">
    <property type="entry name" value="COXG"/>
    <property type="match status" value="1"/>
</dbReference>
<name>A0A942SU24_9BACI</name>
<dbReference type="AlphaFoldDB" id="A0A942SU24"/>
<evidence type="ECO:0000313" key="1">
    <source>
        <dbReference type="EMBL" id="MBS4179861.1"/>
    </source>
</evidence>